<dbReference type="Proteomes" id="UP001153269">
    <property type="component" value="Unassembled WGS sequence"/>
</dbReference>
<feature type="non-terminal residue" evidence="1">
    <location>
        <position position="227"/>
    </location>
</feature>
<comment type="caution">
    <text evidence="1">The sequence shown here is derived from an EMBL/GenBank/DDBJ whole genome shotgun (WGS) entry which is preliminary data.</text>
</comment>
<gene>
    <name evidence="1" type="ORF">PLEPLA_LOCUS1792</name>
</gene>
<evidence type="ECO:0000313" key="1">
    <source>
        <dbReference type="EMBL" id="CAB1414088.1"/>
    </source>
</evidence>
<name>A0A9N7TLZ1_PLEPL</name>
<reference evidence="1" key="1">
    <citation type="submission" date="2020-03" db="EMBL/GenBank/DDBJ databases">
        <authorList>
            <person name="Weist P."/>
        </authorList>
    </citation>
    <scope>NUCLEOTIDE SEQUENCE</scope>
</reference>
<proteinExistence type="predicted"/>
<protein>
    <submittedName>
        <fullName evidence="1">Uncharacterized protein</fullName>
    </submittedName>
</protein>
<organism evidence="1 2">
    <name type="scientific">Pleuronectes platessa</name>
    <name type="common">European plaice</name>
    <dbReference type="NCBI Taxonomy" id="8262"/>
    <lineage>
        <taxon>Eukaryota</taxon>
        <taxon>Metazoa</taxon>
        <taxon>Chordata</taxon>
        <taxon>Craniata</taxon>
        <taxon>Vertebrata</taxon>
        <taxon>Euteleostomi</taxon>
        <taxon>Actinopterygii</taxon>
        <taxon>Neopterygii</taxon>
        <taxon>Teleostei</taxon>
        <taxon>Neoteleostei</taxon>
        <taxon>Acanthomorphata</taxon>
        <taxon>Carangaria</taxon>
        <taxon>Pleuronectiformes</taxon>
        <taxon>Pleuronectoidei</taxon>
        <taxon>Pleuronectidae</taxon>
        <taxon>Pleuronectes</taxon>
    </lineage>
</organism>
<evidence type="ECO:0000313" key="2">
    <source>
        <dbReference type="Proteomes" id="UP001153269"/>
    </source>
</evidence>
<accession>A0A9N7TLZ1</accession>
<dbReference type="AlphaFoldDB" id="A0A9N7TLZ1"/>
<sequence>TSSWTICPDSSPSLPACLPACLPLRPPPRALAQRDTVKAERVLVEQPLSDRLLLNYGNSENQSFSGLSCSEISAAASSSEQKLQLSERAVRQREQGIRAPTQPIIIAFATVSSSPRPALSTQLGPSFRNGLGEAYRGLQSLPVSLSEYVAERRGCCPYANEKGGPNLSLEQDWSTELHTQPLRSATYSLRDTGKISGFMIRAEAAGGLYRAGVSVSSFSSRLAPCAQ</sequence>
<keyword evidence="2" id="KW-1185">Reference proteome</keyword>
<dbReference type="EMBL" id="CADEAL010000087">
    <property type="protein sequence ID" value="CAB1414088.1"/>
    <property type="molecule type" value="Genomic_DNA"/>
</dbReference>